<feature type="domain" description="Fibronectin type-III" evidence="1">
    <location>
        <begin position="233"/>
        <end position="323"/>
    </location>
</feature>
<name>Q02A64_SOLUE</name>
<dbReference type="KEGG" id="sus:Acid_1064"/>
<accession>Q02A64</accession>
<dbReference type="OrthoDB" id="116812at2"/>
<dbReference type="Gene3D" id="2.60.40.10">
    <property type="entry name" value="Immunoglobulins"/>
    <property type="match status" value="2"/>
</dbReference>
<protein>
    <submittedName>
        <fullName evidence="2">Fibronectin, type III domain protein</fullName>
    </submittedName>
</protein>
<dbReference type="InterPro" id="IPR013783">
    <property type="entry name" value="Ig-like_fold"/>
</dbReference>
<dbReference type="SUPFAM" id="SSF49265">
    <property type="entry name" value="Fibronectin type III"/>
    <property type="match status" value="2"/>
</dbReference>
<dbReference type="HOGENOM" id="CLU_709331_0_0_0"/>
<evidence type="ECO:0000259" key="1">
    <source>
        <dbReference type="PROSITE" id="PS50853"/>
    </source>
</evidence>
<proteinExistence type="predicted"/>
<dbReference type="AlphaFoldDB" id="Q02A64"/>
<evidence type="ECO:0000313" key="2">
    <source>
        <dbReference type="EMBL" id="ABJ82062.1"/>
    </source>
</evidence>
<dbReference type="PROSITE" id="PS51257">
    <property type="entry name" value="PROKAR_LIPOPROTEIN"/>
    <property type="match status" value="1"/>
</dbReference>
<dbReference type="EMBL" id="CP000473">
    <property type="protein sequence ID" value="ABJ82062.1"/>
    <property type="molecule type" value="Genomic_DNA"/>
</dbReference>
<dbReference type="InterPro" id="IPR036116">
    <property type="entry name" value="FN3_sf"/>
</dbReference>
<sequence precursor="true">MLRLLAAFAALLLAGCGYIGDPMPPLANVPRKVRDLAAVQRGSNVIVQFTVPANTTEDHPIPAPVKLDLRAGAADHFEENQWAGSARQIPSVQVVEGVARFEVPANEWVGKEIIFGVRVVAGNGKQSGWSNFVVVPVMPPPARPAGVLAQATAGGVRLTWQAPGSEFRVLRKAEGAADYTLAATVQKPEYLDATAEFGKPYSYMVQTIARQGDKLAESELSAAVSITPVDTFAPAAPAGLHASAAPNSIELSWERNTEADLNGYRIYRALGSGELEKLADISVAPSYSDRAVEAGKTYRYAITALDRAGNESARSPVLEVAAP</sequence>
<dbReference type="PROSITE" id="PS50853">
    <property type="entry name" value="FN3"/>
    <property type="match status" value="1"/>
</dbReference>
<dbReference type="STRING" id="234267.Acid_1064"/>
<organism evidence="2">
    <name type="scientific">Solibacter usitatus (strain Ellin6076)</name>
    <dbReference type="NCBI Taxonomy" id="234267"/>
    <lineage>
        <taxon>Bacteria</taxon>
        <taxon>Pseudomonadati</taxon>
        <taxon>Acidobacteriota</taxon>
        <taxon>Terriglobia</taxon>
        <taxon>Bryobacterales</taxon>
        <taxon>Solibacteraceae</taxon>
        <taxon>Candidatus Solibacter</taxon>
    </lineage>
</organism>
<dbReference type="InterPro" id="IPR003961">
    <property type="entry name" value="FN3_dom"/>
</dbReference>
<dbReference type="InParanoid" id="Q02A64"/>
<dbReference type="eggNOG" id="COG4733">
    <property type="taxonomic scope" value="Bacteria"/>
</dbReference>
<reference evidence="2" key="1">
    <citation type="submission" date="2006-10" db="EMBL/GenBank/DDBJ databases">
        <title>Complete sequence of Solibacter usitatus Ellin6076.</title>
        <authorList>
            <consortium name="US DOE Joint Genome Institute"/>
            <person name="Copeland A."/>
            <person name="Lucas S."/>
            <person name="Lapidus A."/>
            <person name="Barry K."/>
            <person name="Detter J.C."/>
            <person name="Glavina del Rio T."/>
            <person name="Hammon N."/>
            <person name="Israni S."/>
            <person name="Dalin E."/>
            <person name="Tice H."/>
            <person name="Pitluck S."/>
            <person name="Thompson L.S."/>
            <person name="Brettin T."/>
            <person name="Bruce D."/>
            <person name="Han C."/>
            <person name="Tapia R."/>
            <person name="Gilna P."/>
            <person name="Schmutz J."/>
            <person name="Larimer F."/>
            <person name="Land M."/>
            <person name="Hauser L."/>
            <person name="Kyrpides N."/>
            <person name="Mikhailova N."/>
            <person name="Janssen P.H."/>
            <person name="Kuske C.R."/>
            <person name="Richardson P."/>
        </authorList>
    </citation>
    <scope>NUCLEOTIDE SEQUENCE</scope>
    <source>
        <strain evidence="2">Ellin6076</strain>
    </source>
</reference>
<dbReference type="SMART" id="SM00060">
    <property type="entry name" value="FN3"/>
    <property type="match status" value="2"/>
</dbReference>
<gene>
    <name evidence="2" type="ordered locus">Acid_1064</name>
</gene>